<feature type="coiled-coil region" evidence="1">
    <location>
        <begin position="259"/>
        <end position="293"/>
    </location>
</feature>
<dbReference type="PANTHER" id="PTHR17271">
    <property type="entry name" value="PLECKSTRIN HOMOLOGY PH DOMAIN-CONTAINING PROTEIN"/>
    <property type="match status" value="1"/>
</dbReference>
<proteinExistence type="predicted"/>
<evidence type="ECO:0000256" key="2">
    <source>
        <dbReference type="SAM" id="MobiDB-lite"/>
    </source>
</evidence>
<dbReference type="InterPro" id="IPR052223">
    <property type="entry name" value="Actin_Cytoskeleton_Reg"/>
</dbReference>
<dbReference type="GO" id="GO:0015629">
    <property type="term" value="C:actin cytoskeleton"/>
    <property type="evidence" value="ECO:0007669"/>
    <property type="project" value="TreeGrafter"/>
</dbReference>
<dbReference type="PANTHER" id="PTHR17271:SF1">
    <property type="entry name" value="PROTEIN OUTSPREAD"/>
    <property type="match status" value="1"/>
</dbReference>
<dbReference type="WBParaSite" id="nRc.2.0.1.t07688-RA">
    <property type="protein sequence ID" value="nRc.2.0.1.t07688-RA"/>
    <property type="gene ID" value="nRc.2.0.1.g07688"/>
</dbReference>
<dbReference type="Gene3D" id="2.30.29.30">
    <property type="entry name" value="Pleckstrin-homology domain (PH domain)/Phosphotyrosine-binding domain (PTB)"/>
    <property type="match status" value="1"/>
</dbReference>
<keyword evidence="4" id="KW-1185">Reference proteome</keyword>
<evidence type="ECO:0000313" key="4">
    <source>
        <dbReference type="Proteomes" id="UP000887565"/>
    </source>
</evidence>
<dbReference type="InterPro" id="IPR001849">
    <property type="entry name" value="PH_domain"/>
</dbReference>
<dbReference type="InterPro" id="IPR011993">
    <property type="entry name" value="PH-like_dom_sf"/>
</dbReference>
<feature type="region of interest" description="Disordered" evidence="2">
    <location>
        <begin position="106"/>
        <end position="196"/>
    </location>
</feature>
<evidence type="ECO:0000256" key="1">
    <source>
        <dbReference type="SAM" id="Coils"/>
    </source>
</evidence>
<dbReference type="SUPFAM" id="SSF50729">
    <property type="entry name" value="PH domain-like"/>
    <property type="match status" value="1"/>
</dbReference>
<feature type="compositionally biased region" description="Acidic residues" evidence="2">
    <location>
        <begin position="147"/>
        <end position="157"/>
    </location>
</feature>
<evidence type="ECO:0000259" key="3">
    <source>
        <dbReference type="PROSITE" id="PS50003"/>
    </source>
</evidence>
<name>A0A915I0P5_ROMCU</name>
<dbReference type="AlphaFoldDB" id="A0A915I0P5"/>
<accession>A0A915I0P5</accession>
<evidence type="ECO:0000313" key="5">
    <source>
        <dbReference type="WBParaSite" id="nRc.2.0.1.t07688-RA"/>
    </source>
</evidence>
<dbReference type="Proteomes" id="UP000887565">
    <property type="component" value="Unplaced"/>
</dbReference>
<protein>
    <submittedName>
        <fullName evidence="5">PH domain-containing protein</fullName>
    </submittedName>
</protein>
<dbReference type="GO" id="GO:0051015">
    <property type="term" value="F:actin filament binding"/>
    <property type="evidence" value="ECO:0007669"/>
    <property type="project" value="TreeGrafter"/>
</dbReference>
<keyword evidence="1" id="KW-0175">Coiled coil</keyword>
<feature type="domain" description="PH" evidence="3">
    <location>
        <begin position="1"/>
        <end position="68"/>
    </location>
</feature>
<dbReference type="PROSITE" id="PS50003">
    <property type="entry name" value="PH_DOMAIN"/>
    <property type="match status" value="1"/>
</dbReference>
<organism evidence="4 5">
    <name type="scientific">Romanomermis culicivorax</name>
    <name type="common">Nematode worm</name>
    <dbReference type="NCBI Taxonomy" id="13658"/>
    <lineage>
        <taxon>Eukaryota</taxon>
        <taxon>Metazoa</taxon>
        <taxon>Ecdysozoa</taxon>
        <taxon>Nematoda</taxon>
        <taxon>Enoplea</taxon>
        <taxon>Dorylaimia</taxon>
        <taxon>Mermithida</taxon>
        <taxon>Mermithoidea</taxon>
        <taxon>Mermithidae</taxon>
        <taxon>Romanomermis</taxon>
    </lineage>
</organism>
<reference evidence="5" key="1">
    <citation type="submission" date="2022-11" db="UniProtKB">
        <authorList>
            <consortium name="WormBaseParasite"/>
        </authorList>
    </citation>
    <scope>IDENTIFICATION</scope>
</reference>
<feature type="compositionally biased region" description="Polar residues" evidence="2">
    <location>
        <begin position="121"/>
        <end position="132"/>
    </location>
</feature>
<sequence>MFYEGVQAEDDGNCTITIDLSDCTHVLPVSVTKNYGIELRLKNSRYTLSAMTPGIRDSWINAIKHALYTLSSKDDKKTSFNEESFSCQNGKRVAYVTPESHNWFATTTDDSCSTTDDETLSLRSGSNLNDNQGMIFGSDENLSVSDQDTDKESEDCETESRRRSVSPTCRRSPVSRIKERNSRRKQGRRSDIESDAANMISSNDAFSPIAINRVTNSVKSTKRLANSCNKDTSATMTAVSDDSQQVYLLYNRPANNENYIDEKKKIEILESQLEMVKSELKQAKDYLQKNNKENCRLLKALSEK</sequence>